<reference evidence="3" key="1">
    <citation type="submission" date="2011-12" db="EMBL/GenBank/DDBJ databases">
        <title>Complete genome sequence of Streptomyces cattleya strain DSM 46488.</title>
        <authorList>
            <person name="Ou H.-Y."/>
            <person name="Li P."/>
            <person name="Zhao C."/>
            <person name="O'Hagan D."/>
            <person name="Deng Z."/>
        </authorList>
    </citation>
    <scope>NUCLEOTIDE SEQUENCE [LARGE SCALE GENOMIC DNA]</scope>
    <source>
        <strain evidence="3">ATCC 35852 / DSM 46488 / JCM 4925 / NBRC 14057 / NRRL 8057</strain>
    </source>
</reference>
<name>F8JYU0_STREN</name>
<sequence>MANDSGKIRFAPNGALYVAPAPDGTPNGTVLPTTVGDGGTTGPAG</sequence>
<protein>
    <submittedName>
        <fullName evidence="2">Uncharacterized protein</fullName>
    </submittedName>
</protein>
<feature type="compositionally biased region" description="Gly residues" evidence="1">
    <location>
        <begin position="36"/>
        <end position="45"/>
    </location>
</feature>
<dbReference type="AlphaFoldDB" id="F8JYU0"/>
<organism evidence="2 3">
    <name type="scientific">Streptantibioticus cattleyicolor (strain ATCC 35852 / DSM 46488 / JCM 4925 / NBRC 14057 / NRRL 8057)</name>
    <name type="common">Streptomyces cattleya</name>
    <dbReference type="NCBI Taxonomy" id="1003195"/>
    <lineage>
        <taxon>Bacteria</taxon>
        <taxon>Bacillati</taxon>
        <taxon>Actinomycetota</taxon>
        <taxon>Actinomycetes</taxon>
        <taxon>Kitasatosporales</taxon>
        <taxon>Streptomycetaceae</taxon>
        <taxon>Streptantibioticus</taxon>
    </lineage>
</organism>
<dbReference type="KEGG" id="scy:SCATT_16720"/>
<dbReference type="HOGENOM" id="CLU_3205661_0_0_11"/>
<dbReference type="PATRIC" id="fig|1003195.29.peg.1678"/>
<dbReference type="Proteomes" id="UP000007842">
    <property type="component" value="Chromosome"/>
</dbReference>
<keyword evidence="3" id="KW-1185">Reference proteome</keyword>
<evidence type="ECO:0000256" key="1">
    <source>
        <dbReference type="SAM" id="MobiDB-lite"/>
    </source>
</evidence>
<gene>
    <name evidence="2" type="ordered locus">SCATT_16720</name>
</gene>
<feature type="region of interest" description="Disordered" evidence="1">
    <location>
        <begin position="19"/>
        <end position="45"/>
    </location>
</feature>
<accession>G8WP10</accession>
<evidence type="ECO:0000313" key="3">
    <source>
        <dbReference type="Proteomes" id="UP000007842"/>
    </source>
</evidence>
<dbReference type="EMBL" id="CP003219">
    <property type="protein sequence ID" value="AEW94043.1"/>
    <property type="molecule type" value="Genomic_DNA"/>
</dbReference>
<evidence type="ECO:0000313" key="2">
    <source>
        <dbReference type="EMBL" id="AEW94043.1"/>
    </source>
</evidence>
<dbReference type="KEGG" id="sct:SCAT_1675"/>
<proteinExistence type="predicted"/>
<accession>F8JYU0</accession>
<dbReference type="STRING" id="1003195.SCATT_16720"/>